<dbReference type="GO" id="GO:0003714">
    <property type="term" value="F:transcription corepressor activity"/>
    <property type="evidence" value="ECO:0007669"/>
    <property type="project" value="InterPro"/>
</dbReference>
<dbReference type="FunFam" id="1.20.1160.11:FF:000003">
    <property type="entry name" value="Paired amphipathic helix SIN3-like protein"/>
    <property type="match status" value="1"/>
</dbReference>
<feature type="compositionally biased region" description="Acidic residues" evidence="8">
    <location>
        <begin position="1202"/>
        <end position="1211"/>
    </location>
</feature>
<dbReference type="InterPro" id="IPR013194">
    <property type="entry name" value="HDAC_interact_dom"/>
</dbReference>
<proteinExistence type="predicted"/>
<feature type="compositionally biased region" description="Low complexity" evidence="8">
    <location>
        <begin position="223"/>
        <end position="242"/>
    </location>
</feature>
<feature type="region of interest" description="Disordered" evidence="8">
    <location>
        <begin position="795"/>
        <end position="896"/>
    </location>
</feature>
<dbReference type="InterPro" id="IPR039774">
    <property type="entry name" value="Sin3-like"/>
</dbReference>
<dbReference type="GO" id="GO:0033698">
    <property type="term" value="C:Rpd3L complex"/>
    <property type="evidence" value="ECO:0007669"/>
    <property type="project" value="UniProtKB-ARBA"/>
</dbReference>
<dbReference type="PROSITE" id="PS51477">
    <property type="entry name" value="PAH"/>
    <property type="match status" value="3"/>
</dbReference>
<dbReference type="KEGG" id="ccac:CcaHIS019_0704150"/>
<dbReference type="FunFam" id="1.20.1160.11:FF:000001">
    <property type="entry name" value="Paired amphipathic helix protein Sin3"/>
    <property type="match status" value="1"/>
</dbReference>
<evidence type="ECO:0000256" key="1">
    <source>
        <dbReference type="ARBA" id="ARBA00004123"/>
    </source>
</evidence>
<feature type="region of interest" description="Disordered" evidence="8">
    <location>
        <begin position="112"/>
        <end position="242"/>
    </location>
</feature>
<dbReference type="InterPro" id="IPR003822">
    <property type="entry name" value="PAH"/>
</dbReference>
<keyword evidence="3" id="KW-0677">Repeat</keyword>
<feature type="compositionally biased region" description="Basic and acidic residues" evidence="8">
    <location>
        <begin position="349"/>
        <end position="358"/>
    </location>
</feature>
<evidence type="ECO:0000313" key="11">
    <source>
        <dbReference type="Proteomes" id="UP001233271"/>
    </source>
</evidence>
<feature type="compositionally biased region" description="Basic and acidic residues" evidence="8">
    <location>
        <begin position="1187"/>
        <end position="1201"/>
    </location>
</feature>
<dbReference type="RefSeq" id="XP_060460099.1">
    <property type="nucleotide sequence ID" value="XM_060603846.1"/>
</dbReference>
<feature type="compositionally biased region" description="Basic residues" evidence="8">
    <location>
        <begin position="359"/>
        <end position="374"/>
    </location>
</feature>
<keyword evidence="5" id="KW-0804">Transcription</keyword>
<dbReference type="InterPro" id="IPR031693">
    <property type="entry name" value="Sin3_C"/>
</dbReference>
<dbReference type="GO" id="GO:0010628">
    <property type="term" value="P:positive regulation of gene expression"/>
    <property type="evidence" value="ECO:0007669"/>
    <property type="project" value="UniProtKB-ARBA"/>
</dbReference>
<dbReference type="InterPro" id="IPR036600">
    <property type="entry name" value="PAH_sf"/>
</dbReference>
<feature type="compositionally biased region" description="Low complexity" evidence="8">
    <location>
        <begin position="1212"/>
        <end position="1221"/>
    </location>
</feature>
<name>A0AA48LA68_9TREE</name>
<dbReference type="AlphaFoldDB" id="A0AA48LA68"/>
<keyword evidence="4" id="KW-0805">Transcription regulation</keyword>
<feature type="region of interest" description="Disordered" evidence="8">
    <location>
        <begin position="1177"/>
        <end position="1221"/>
    </location>
</feature>
<protein>
    <recommendedName>
        <fullName evidence="9">Histone deacetylase interacting domain-containing protein</fullName>
    </recommendedName>
</protein>
<evidence type="ECO:0000256" key="3">
    <source>
        <dbReference type="ARBA" id="ARBA00022737"/>
    </source>
</evidence>
<dbReference type="Gene3D" id="1.20.1160.11">
    <property type="entry name" value="Paired amphipathic helix"/>
    <property type="match status" value="3"/>
</dbReference>
<evidence type="ECO:0000256" key="6">
    <source>
        <dbReference type="ARBA" id="ARBA00023242"/>
    </source>
</evidence>
<accession>A0AA48LA68</accession>
<evidence type="ECO:0000256" key="7">
    <source>
        <dbReference type="PROSITE-ProRule" id="PRU00810"/>
    </source>
</evidence>
<dbReference type="Pfam" id="PF16879">
    <property type="entry name" value="Sin3a_C"/>
    <property type="match status" value="1"/>
</dbReference>
<sequence>MSNPPQSGTGAWPKADPAAYRPLNVRDALSYLDLVKIQFADQPEVYNRFLDVMKEFKGQVIDTPGVIDRVSTLFRGHPSLIQGFNTFLPPGYRIECFGPEGDAHGVITVTTPTGTVSQVPGSGGLAAAMEQRERERERELAHMAQQQQQQPEREIPSHPGYSGAPPPQPHPYGRDGPRAEPLAARVPAALPPQPAPAPRQAAPSSVPIPPQHPLPVSGPSTPGAGAYQQGAQQQSGSQQQRATPMLEFNHAISFVNKIKNRFNSEPETYKNFLEILQTYHRDQRIEEVSKGRRTGDNSQVYEQVIELFKNAPDLLAEFKQFLPESGGAMGFGSFVQAAAGSTAPTAGQKRKDTKDPAAAKKRRQDKAAAQKKKKEASPEADEPTVGSQVLQTLASPDEVAFFDKVKKYIDDKTTYHEFLKLLNLFIQDMINSKELLNRAKDFIGDAGEIWTSFKKLVGADDLGNIGHATQAQGGFGFGGMVNIDNQLSENTPMLERVKPDLGSARARSYGPSYRKLPQSEINLTCTGRDAMCWEVLNDEWVSHPTWASEDSAPFSTHRKNAYEEALHKSEEERHEYDFHIEANLRTIALLEPLYNKIQSMDEEERRHFNLKSGLGGHSRSIYQRILKKVYGKELGPDIIKALHENPVVALPIVLDRLKAKDDEWKKAQREWNRVWREQDAKNFYKALDHQGVTFKSQDKKTIAPKTIIAEIEARRREQVNVRNTMTQPGSTPRPRHQYSFEFKDVDVLKDSLKLVFGYLDRMTTINATDKERIELQIRDFIPTFFMFDKDEFDDFGDAADSDESTAGAESDGDQSMAEDNGRQKKSEPSLRQKLLKEAMSKTREDTGTPAPADAQGDGMENIDTSADDEEKGPDDPSWAPFLEPEEDADSDPGLQPRPQRAANFFANNYFFILVRLIQILYSRLLLCKSIATDLAEQKKQPINPVAIKLGLAEPESQNFGIENGENPARHYYGHLLALCERLFDQEIDQATFEETLRLMFNNKAYIMFTVDRVVSAIVKQTQQIVSDNKSQELFKLLVADRRHERTTTRQQVAYRMKAETVLGPEESRENMYRIEYAPRSETVAVQLILREDLTVDPKNAVEAWNLYMSGYPLIYPTEGLAHRVEPPFLKRTIHELPENTRRETSYVASSGLKFRVALGNYRLFYVPGTEDYFHRLGGEDDESSNESAKKRLDEWVQSKLDEPEDEDEQESAEAPAVPMSE</sequence>
<dbReference type="GO" id="GO:0000122">
    <property type="term" value="P:negative regulation of transcription by RNA polymerase II"/>
    <property type="evidence" value="ECO:0007669"/>
    <property type="project" value="TreeGrafter"/>
</dbReference>
<reference evidence="10" key="1">
    <citation type="journal article" date="2023" name="BMC Genomics">
        <title>Chromosome-level genome assemblies of Cutaneotrichosporon spp. (Trichosporonales, Basidiomycota) reveal imbalanced evolution between nucleotide sequences and chromosome synteny.</title>
        <authorList>
            <person name="Kobayashi Y."/>
            <person name="Kayamori A."/>
            <person name="Aoki K."/>
            <person name="Shiwa Y."/>
            <person name="Matsutani M."/>
            <person name="Fujita N."/>
            <person name="Sugita T."/>
            <person name="Iwasaki W."/>
            <person name="Tanaka N."/>
            <person name="Takashima M."/>
        </authorList>
    </citation>
    <scope>NUCLEOTIDE SEQUENCE</scope>
    <source>
        <strain evidence="10">HIS019</strain>
    </source>
</reference>
<feature type="domain" description="Histone deacetylase interacting" evidence="9">
    <location>
        <begin position="505"/>
        <end position="607"/>
    </location>
</feature>
<evidence type="ECO:0000313" key="10">
    <source>
        <dbReference type="EMBL" id="BEI94834.1"/>
    </source>
</evidence>
<feature type="compositionally biased region" description="Basic and acidic residues" evidence="8">
    <location>
        <begin position="819"/>
        <end position="846"/>
    </location>
</feature>
<feature type="region of interest" description="Disordered" evidence="8">
    <location>
        <begin position="342"/>
        <end position="387"/>
    </location>
</feature>
<keyword evidence="6 7" id="KW-0539">Nucleus</keyword>
<dbReference type="FunFam" id="1.20.1160.11:FF:000002">
    <property type="entry name" value="Paired amphipathic helix protein SIN3"/>
    <property type="match status" value="1"/>
</dbReference>
<evidence type="ECO:0000256" key="5">
    <source>
        <dbReference type="ARBA" id="ARBA00023163"/>
    </source>
</evidence>
<keyword evidence="2" id="KW-0678">Repressor</keyword>
<evidence type="ECO:0000259" key="9">
    <source>
        <dbReference type="SMART" id="SM00761"/>
    </source>
</evidence>
<dbReference type="Pfam" id="PF02671">
    <property type="entry name" value="PAH"/>
    <property type="match status" value="3"/>
</dbReference>
<evidence type="ECO:0000256" key="8">
    <source>
        <dbReference type="SAM" id="MobiDB-lite"/>
    </source>
</evidence>
<keyword evidence="11" id="KW-1185">Reference proteome</keyword>
<comment type="subcellular location">
    <subcellularLocation>
        <location evidence="1 7">Nucleus</location>
    </subcellularLocation>
</comment>
<dbReference type="PANTHER" id="PTHR12346">
    <property type="entry name" value="SIN3B-RELATED"/>
    <property type="match status" value="1"/>
</dbReference>
<dbReference type="PANTHER" id="PTHR12346:SF0">
    <property type="entry name" value="SIN3A, ISOFORM G"/>
    <property type="match status" value="1"/>
</dbReference>
<gene>
    <name evidence="10" type="ORF">CcaverHIS019_0704150</name>
</gene>
<evidence type="ECO:0000256" key="4">
    <source>
        <dbReference type="ARBA" id="ARBA00023015"/>
    </source>
</evidence>
<feature type="compositionally biased region" description="Basic and acidic residues" evidence="8">
    <location>
        <begin position="130"/>
        <end position="141"/>
    </location>
</feature>
<evidence type="ECO:0000256" key="2">
    <source>
        <dbReference type="ARBA" id="ARBA00022491"/>
    </source>
</evidence>
<dbReference type="Pfam" id="PF08295">
    <property type="entry name" value="Sin3_corepress"/>
    <property type="match status" value="1"/>
</dbReference>
<dbReference type="SUPFAM" id="SSF47762">
    <property type="entry name" value="PAH2 domain"/>
    <property type="match status" value="3"/>
</dbReference>
<organism evidence="10 11">
    <name type="scientific">Cutaneotrichosporon cavernicola</name>
    <dbReference type="NCBI Taxonomy" id="279322"/>
    <lineage>
        <taxon>Eukaryota</taxon>
        <taxon>Fungi</taxon>
        <taxon>Dikarya</taxon>
        <taxon>Basidiomycota</taxon>
        <taxon>Agaricomycotina</taxon>
        <taxon>Tremellomycetes</taxon>
        <taxon>Trichosporonales</taxon>
        <taxon>Trichosporonaceae</taxon>
        <taxon>Cutaneotrichosporon</taxon>
    </lineage>
</organism>
<dbReference type="Proteomes" id="UP001233271">
    <property type="component" value="Chromosome 7b"/>
</dbReference>
<dbReference type="EMBL" id="AP028219">
    <property type="protein sequence ID" value="BEI94834.1"/>
    <property type="molecule type" value="Genomic_DNA"/>
</dbReference>
<dbReference type="GeneID" id="85498704"/>
<dbReference type="SMART" id="SM00761">
    <property type="entry name" value="HDAC_interact"/>
    <property type="match status" value="1"/>
</dbReference>